<reference evidence="1 2" key="1">
    <citation type="journal article" date="2018" name="PLoS Genet.">
        <title>Population sequencing reveals clonal diversity and ancestral inbreeding in the grapevine cultivar Chardonnay.</title>
        <authorList>
            <person name="Roach M.J."/>
            <person name="Johnson D.L."/>
            <person name="Bohlmann J."/>
            <person name="van Vuuren H.J."/>
            <person name="Jones S.J."/>
            <person name="Pretorius I.S."/>
            <person name="Schmidt S.A."/>
            <person name="Borneman A.R."/>
        </authorList>
    </citation>
    <scope>NUCLEOTIDE SEQUENCE [LARGE SCALE GENOMIC DNA]</scope>
    <source>
        <strain evidence="2">cv. Chardonnay</strain>
        <tissue evidence="1">Leaf</tissue>
    </source>
</reference>
<comment type="caution">
    <text evidence="1">The sequence shown here is derived from an EMBL/GenBank/DDBJ whole genome shotgun (WGS) entry which is preliminary data.</text>
</comment>
<accession>A0A438G2R6</accession>
<organism evidence="1 2">
    <name type="scientific">Vitis vinifera</name>
    <name type="common">Grape</name>
    <dbReference type="NCBI Taxonomy" id="29760"/>
    <lineage>
        <taxon>Eukaryota</taxon>
        <taxon>Viridiplantae</taxon>
        <taxon>Streptophyta</taxon>
        <taxon>Embryophyta</taxon>
        <taxon>Tracheophyta</taxon>
        <taxon>Spermatophyta</taxon>
        <taxon>Magnoliopsida</taxon>
        <taxon>eudicotyledons</taxon>
        <taxon>Gunneridae</taxon>
        <taxon>Pentapetalae</taxon>
        <taxon>rosids</taxon>
        <taxon>Vitales</taxon>
        <taxon>Vitaceae</taxon>
        <taxon>Viteae</taxon>
        <taxon>Vitis</taxon>
    </lineage>
</organism>
<protein>
    <submittedName>
        <fullName evidence="1">Protein SET domain group 40</fullName>
    </submittedName>
</protein>
<gene>
    <name evidence="1" type="primary">SDG40_3</name>
    <name evidence="1" type="ORF">CK203_065511</name>
</gene>
<evidence type="ECO:0000313" key="2">
    <source>
        <dbReference type="Proteomes" id="UP000288805"/>
    </source>
</evidence>
<dbReference type="EMBL" id="QGNW01000649">
    <property type="protein sequence ID" value="RVW66499.1"/>
    <property type="molecule type" value="Genomic_DNA"/>
</dbReference>
<dbReference type="Proteomes" id="UP000288805">
    <property type="component" value="Unassembled WGS sequence"/>
</dbReference>
<evidence type="ECO:0000313" key="1">
    <source>
        <dbReference type="EMBL" id="RVW66499.1"/>
    </source>
</evidence>
<name>A0A438G2R6_VITVI</name>
<proteinExistence type="predicted"/>
<sequence>MSPNCTPTVPKVCAMERFLKWATELGISDFTTNPTTVPSRLQIPHCCVGHSLCVSHFPHAGGRGLAAARDLSQGS</sequence>
<dbReference type="AlphaFoldDB" id="A0A438G2R6"/>